<evidence type="ECO:0000256" key="1">
    <source>
        <dbReference type="SAM" id="MobiDB-lite"/>
    </source>
</evidence>
<keyword evidence="2" id="KW-1133">Transmembrane helix</keyword>
<feature type="region of interest" description="Disordered" evidence="1">
    <location>
        <begin position="1"/>
        <end position="61"/>
    </location>
</feature>
<feature type="compositionally biased region" description="Pro residues" evidence="1">
    <location>
        <begin position="23"/>
        <end position="34"/>
    </location>
</feature>
<reference evidence="3 4" key="1">
    <citation type="submission" date="2019-03" db="EMBL/GenBank/DDBJ databases">
        <title>Draft genome sequences of novel Actinobacteria.</title>
        <authorList>
            <person name="Sahin N."/>
            <person name="Ay H."/>
            <person name="Saygin H."/>
        </authorList>
    </citation>
    <scope>NUCLEOTIDE SEQUENCE [LARGE SCALE GENOMIC DNA]</scope>
    <source>
        <strain evidence="3 4">6K102</strain>
    </source>
</reference>
<evidence type="ECO:0000313" key="4">
    <source>
        <dbReference type="Proteomes" id="UP000295136"/>
    </source>
</evidence>
<comment type="caution">
    <text evidence="3">The sequence shown here is derived from an EMBL/GenBank/DDBJ whole genome shotgun (WGS) entry which is preliminary data.</text>
</comment>
<sequence length="110" mass="11898">MTQEQSGGQEFDPNRTIRHRFPHPVPPPGPPPQGTPESPSTQRLSYTPDMLPDVPTYEARPPRSGWWWVILAGGLVLLIAAAAVAAVLWARSNADTGTRAYQAGSVVTRA</sequence>
<organism evidence="3 4">
    <name type="scientific">Nonomuraea mesophila</name>
    <dbReference type="NCBI Taxonomy" id="2530382"/>
    <lineage>
        <taxon>Bacteria</taxon>
        <taxon>Bacillati</taxon>
        <taxon>Actinomycetota</taxon>
        <taxon>Actinomycetes</taxon>
        <taxon>Streptosporangiales</taxon>
        <taxon>Streptosporangiaceae</taxon>
        <taxon>Nonomuraea</taxon>
    </lineage>
</organism>
<proteinExistence type="predicted"/>
<accession>A0A4R5F5X6</accession>
<keyword evidence="2" id="KW-0812">Transmembrane</keyword>
<dbReference type="AlphaFoldDB" id="A0A4R5F5X6"/>
<keyword evidence="2" id="KW-0472">Membrane</keyword>
<gene>
    <name evidence="3" type="ORF">E1295_26760</name>
</gene>
<protein>
    <submittedName>
        <fullName evidence="3">Uncharacterized protein</fullName>
    </submittedName>
</protein>
<keyword evidence="4" id="KW-1185">Reference proteome</keyword>
<evidence type="ECO:0000313" key="3">
    <source>
        <dbReference type="EMBL" id="TDE43085.1"/>
    </source>
</evidence>
<dbReference type="EMBL" id="SMLD01000079">
    <property type="protein sequence ID" value="TDE43085.1"/>
    <property type="molecule type" value="Genomic_DNA"/>
</dbReference>
<dbReference type="Proteomes" id="UP000295136">
    <property type="component" value="Unassembled WGS sequence"/>
</dbReference>
<feature type="transmembrane region" description="Helical" evidence="2">
    <location>
        <begin position="66"/>
        <end position="90"/>
    </location>
</feature>
<dbReference type="RefSeq" id="WP_132633855.1">
    <property type="nucleotide sequence ID" value="NZ_SMLD01000079.1"/>
</dbReference>
<evidence type="ECO:0000256" key="2">
    <source>
        <dbReference type="SAM" id="Phobius"/>
    </source>
</evidence>
<name>A0A4R5F5X6_9ACTN</name>